<sequence length="507" mass="57229">MSSQKADVIANRDEPIPVVSVTGPDDRSGTASGVPTPSTQDGSRRYLSASKLKDKLQSLGDNFDRQESPSRVSDRLFTMLLQQVLPTQDYDDDDAPAAKDRRSRTYVDRPGFSLPVMSSNFRRFNARIGVAFEFQNRAIRLFTWRQPTQTLSFLATYTFLCLNPYLLAVLPLPLLLFFVMVPAFLVRHPPPPSNLPTDLYPLSGPPLAAARTVKPAPELSKDFFRNMRDLQNIMEDFSRVHDTVIAVFTPLTNFSNEALSSTIYVILICTSVLLFIFAHLLPWKFIFLVTGYAATIAGHPAIQDLLSTDSAKTIMSGKEHETRSLLINLSKDIELATAPEHREVEIFELQYRPLYLSSPHSSHEYEPHTFSPSPYSPTSPARIAGDRPKGTPFFEDVQPPRGWRWADKKWTLDLLSREWVEERCVTGVEVEIEGERWVTDLWYEAVDDDGEGSSAGSPPKGKGKWRKGARGSKGTEDMGERPSRKGEWRRRRWVRGVERVPVGNVNE</sequence>
<name>A0A6A5WGF8_9PLEO</name>
<dbReference type="GO" id="GO:0007031">
    <property type="term" value="P:peroxisome organization"/>
    <property type="evidence" value="ECO:0007669"/>
    <property type="project" value="UniProtKB-ARBA"/>
</dbReference>
<evidence type="ECO:0000256" key="5">
    <source>
        <dbReference type="SAM" id="MobiDB-lite"/>
    </source>
</evidence>
<feature type="domain" description="TECPR1-like DysF" evidence="7">
    <location>
        <begin position="112"/>
        <end position="495"/>
    </location>
</feature>
<dbReference type="OrthoDB" id="74314at2759"/>
<dbReference type="AlphaFoldDB" id="A0A6A5WGF8"/>
<evidence type="ECO:0000259" key="7">
    <source>
        <dbReference type="Pfam" id="PF06398"/>
    </source>
</evidence>
<feature type="region of interest" description="Disordered" evidence="5">
    <location>
        <begin position="447"/>
        <end position="489"/>
    </location>
</feature>
<dbReference type="GO" id="GO:0005778">
    <property type="term" value="C:peroxisomal membrane"/>
    <property type="evidence" value="ECO:0007669"/>
    <property type="project" value="TreeGrafter"/>
</dbReference>
<accession>A0A6A5WGF8</accession>
<organism evidence="8 9">
    <name type="scientific">Amniculicola lignicola CBS 123094</name>
    <dbReference type="NCBI Taxonomy" id="1392246"/>
    <lineage>
        <taxon>Eukaryota</taxon>
        <taxon>Fungi</taxon>
        <taxon>Dikarya</taxon>
        <taxon>Ascomycota</taxon>
        <taxon>Pezizomycotina</taxon>
        <taxon>Dothideomycetes</taxon>
        <taxon>Pleosporomycetidae</taxon>
        <taxon>Pleosporales</taxon>
        <taxon>Amniculicolaceae</taxon>
        <taxon>Amniculicola</taxon>
    </lineage>
</organism>
<evidence type="ECO:0000256" key="3">
    <source>
        <dbReference type="ARBA" id="ARBA00022989"/>
    </source>
</evidence>
<reference evidence="8" key="1">
    <citation type="journal article" date="2020" name="Stud. Mycol.">
        <title>101 Dothideomycetes genomes: a test case for predicting lifestyles and emergence of pathogens.</title>
        <authorList>
            <person name="Haridas S."/>
            <person name="Albert R."/>
            <person name="Binder M."/>
            <person name="Bloem J."/>
            <person name="Labutti K."/>
            <person name="Salamov A."/>
            <person name="Andreopoulos B."/>
            <person name="Baker S."/>
            <person name="Barry K."/>
            <person name="Bills G."/>
            <person name="Bluhm B."/>
            <person name="Cannon C."/>
            <person name="Castanera R."/>
            <person name="Culley D."/>
            <person name="Daum C."/>
            <person name="Ezra D."/>
            <person name="Gonzalez J."/>
            <person name="Henrissat B."/>
            <person name="Kuo A."/>
            <person name="Liang C."/>
            <person name="Lipzen A."/>
            <person name="Lutzoni F."/>
            <person name="Magnuson J."/>
            <person name="Mondo S."/>
            <person name="Nolan M."/>
            <person name="Ohm R."/>
            <person name="Pangilinan J."/>
            <person name="Park H.-J."/>
            <person name="Ramirez L."/>
            <person name="Alfaro M."/>
            <person name="Sun H."/>
            <person name="Tritt A."/>
            <person name="Yoshinaga Y."/>
            <person name="Zwiers L.-H."/>
            <person name="Turgeon B."/>
            <person name="Goodwin S."/>
            <person name="Spatafora J."/>
            <person name="Crous P."/>
            <person name="Grigoriev I."/>
        </authorList>
    </citation>
    <scope>NUCLEOTIDE SEQUENCE</scope>
    <source>
        <strain evidence="8">CBS 123094</strain>
    </source>
</reference>
<keyword evidence="9" id="KW-1185">Reference proteome</keyword>
<feature type="region of interest" description="Disordered" evidence="5">
    <location>
        <begin position="1"/>
        <end position="45"/>
    </location>
</feature>
<evidence type="ECO:0000256" key="1">
    <source>
        <dbReference type="ARBA" id="ARBA00004141"/>
    </source>
</evidence>
<dbReference type="PANTHER" id="PTHR28304">
    <property type="entry name" value="PEROXISOMAL MEMBRANE PROTEIN PEX29"/>
    <property type="match status" value="1"/>
</dbReference>
<evidence type="ECO:0000313" key="8">
    <source>
        <dbReference type="EMBL" id="KAF2000943.1"/>
    </source>
</evidence>
<dbReference type="PANTHER" id="PTHR28304:SF2">
    <property type="entry name" value="PEROXISOMAL MEMBRANE PROTEIN PEX29"/>
    <property type="match status" value="1"/>
</dbReference>
<feature type="compositionally biased region" description="Polar residues" evidence="5">
    <location>
        <begin position="29"/>
        <end position="41"/>
    </location>
</feature>
<comment type="subcellular location">
    <subcellularLocation>
        <location evidence="1">Membrane</location>
        <topology evidence="1">Multi-pass membrane protein</topology>
    </subcellularLocation>
</comment>
<feature type="transmembrane region" description="Helical" evidence="6">
    <location>
        <begin position="165"/>
        <end position="186"/>
    </location>
</feature>
<keyword evidence="3 6" id="KW-1133">Transmembrane helix</keyword>
<feature type="transmembrane region" description="Helical" evidence="6">
    <location>
        <begin position="285"/>
        <end position="302"/>
    </location>
</feature>
<dbReference type="Proteomes" id="UP000799779">
    <property type="component" value="Unassembled WGS sequence"/>
</dbReference>
<dbReference type="InterPro" id="IPR010482">
    <property type="entry name" value="TECPR1-like_DysF"/>
</dbReference>
<protein>
    <submittedName>
        <fullName evidence="8">Pex24p-domain-containing protein</fullName>
    </submittedName>
</protein>
<keyword evidence="4 6" id="KW-0472">Membrane</keyword>
<feature type="compositionally biased region" description="Basic residues" evidence="5">
    <location>
        <begin position="461"/>
        <end position="470"/>
    </location>
</feature>
<feature type="compositionally biased region" description="Basic and acidic residues" evidence="5">
    <location>
        <begin position="473"/>
        <end position="486"/>
    </location>
</feature>
<evidence type="ECO:0000256" key="6">
    <source>
        <dbReference type="SAM" id="Phobius"/>
    </source>
</evidence>
<keyword evidence="2 6" id="KW-0812">Transmembrane</keyword>
<dbReference type="Pfam" id="PF06398">
    <property type="entry name" value="Pex24p"/>
    <property type="match status" value="1"/>
</dbReference>
<gene>
    <name evidence="8" type="ORF">P154DRAFT_619844</name>
</gene>
<dbReference type="EMBL" id="ML977586">
    <property type="protein sequence ID" value="KAF2000943.1"/>
    <property type="molecule type" value="Genomic_DNA"/>
</dbReference>
<evidence type="ECO:0000256" key="2">
    <source>
        <dbReference type="ARBA" id="ARBA00022692"/>
    </source>
</evidence>
<evidence type="ECO:0000313" key="9">
    <source>
        <dbReference type="Proteomes" id="UP000799779"/>
    </source>
</evidence>
<dbReference type="InterPro" id="IPR052816">
    <property type="entry name" value="Peroxisomal_Membrane_PEX28-32"/>
</dbReference>
<evidence type="ECO:0000256" key="4">
    <source>
        <dbReference type="ARBA" id="ARBA00023136"/>
    </source>
</evidence>
<proteinExistence type="predicted"/>
<feature type="transmembrane region" description="Helical" evidence="6">
    <location>
        <begin position="258"/>
        <end position="278"/>
    </location>
</feature>